<evidence type="ECO:0000313" key="4">
    <source>
        <dbReference type="EMBL" id="KNE21798.1"/>
    </source>
</evidence>
<proteinExistence type="predicted"/>
<dbReference type="PROSITE" id="PS51736">
    <property type="entry name" value="RECOMBINASES_3"/>
    <property type="match status" value="1"/>
</dbReference>
<dbReference type="RefSeq" id="WP_050350070.1">
    <property type="nucleotide sequence ID" value="NZ_JASERV010000003.1"/>
</dbReference>
<dbReference type="Gene3D" id="3.90.1750.20">
    <property type="entry name" value="Putative Large Serine Recombinase, Chain B, Domain 2"/>
    <property type="match status" value="1"/>
</dbReference>
<dbReference type="EMBL" id="LGTO01000004">
    <property type="protein sequence ID" value="KNE21798.1"/>
    <property type="molecule type" value="Genomic_DNA"/>
</dbReference>
<organism evidence="4 5">
    <name type="scientific">Virgibacillus pantothenticus</name>
    <dbReference type="NCBI Taxonomy" id="1473"/>
    <lineage>
        <taxon>Bacteria</taxon>
        <taxon>Bacillati</taxon>
        <taxon>Bacillota</taxon>
        <taxon>Bacilli</taxon>
        <taxon>Bacillales</taxon>
        <taxon>Bacillaceae</taxon>
        <taxon>Virgibacillus</taxon>
    </lineage>
</organism>
<evidence type="ECO:0000259" key="3">
    <source>
        <dbReference type="PROSITE" id="PS51737"/>
    </source>
</evidence>
<dbReference type="InterPro" id="IPR011109">
    <property type="entry name" value="DNA_bind_recombinase_dom"/>
</dbReference>
<reference evidence="5" key="1">
    <citation type="submission" date="2015-07" db="EMBL/GenBank/DDBJ databases">
        <title>Fjat-10053 dsm26.</title>
        <authorList>
            <person name="Liu B."/>
            <person name="Wang J."/>
            <person name="Zhu Y."/>
            <person name="Liu G."/>
            <person name="Chen Q."/>
            <person name="Chen Z."/>
            <person name="Lan J."/>
            <person name="Che J."/>
            <person name="Ge C."/>
            <person name="Shi H."/>
            <person name="Pan Z."/>
            <person name="Liu X."/>
        </authorList>
    </citation>
    <scope>NUCLEOTIDE SEQUENCE [LARGE SCALE GENOMIC DNA]</scope>
    <source>
        <strain evidence="5">DSM 26</strain>
    </source>
</reference>
<dbReference type="Pfam" id="PF13408">
    <property type="entry name" value="Zn_ribbon_recom"/>
    <property type="match status" value="1"/>
</dbReference>
<dbReference type="CDD" id="cd00338">
    <property type="entry name" value="Ser_Recombinase"/>
    <property type="match status" value="1"/>
</dbReference>
<dbReference type="GO" id="GO:0003677">
    <property type="term" value="F:DNA binding"/>
    <property type="evidence" value="ECO:0007669"/>
    <property type="project" value="InterPro"/>
</dbReference>
<protein>
    <submittedName>
        <fullName evidence="4">Uncharacterized protein</fullName>
    </submittedName>
</protein>
<dbReference type="InterPro" id="IPR025827">
    <property type="entry name" value="Zn_ribbon_recom_dom"/>
</dbReference>
<dbReference type="SUPFAM" id="SSF53041">
    <property type="entry name" value="Resolvase-like"/>
    <property type="match status" value="1"/>
</dbReference>
<dbReference type="InterPro" id="IPR050639">
    <property type="entry name" value="SSR_resolvase"/>
</dbReference>
<evidence type="ECO:0000313" key="5">
    <source>
        <dbReference type="Proteomes" id="UP000036780"/>
    </source>
</evidence>
<sequence>MHEEYYSDLDYSGGTDKRPQFQKMMYDISNKKKQIDVVIVYNLSRFARDVLDLNKYLKLLKEHKVDFVSCSEEMLRTDNPYREFMINIIGSVAQLQRQQIAETVRDNMLIAAEKGEFLGGVTPIGYKVNEFTRKFEVVKEEADVVKLIFKKYAEGDGLELITQYLTENKLFNKKKHSKTTIRSMLTNPNYTGDFYYNRRQNYDVVKKRKNKEEDWIIVPKNHTPIVSWDLFNFVQAELKNRRKNDNPFVNHNKLSKHILSGLIECGNCGCHYWGNPKKNGQNKVYEYYVCSGKQRHSRAYCQAKGIRVEKLDAIILDSLKDVITHDVLMDLWEKTYMLIAEEIKVEMANEMVIKNNIKELKEEKKRYVKQLGNVDPENDEADLISMYQNEIKLVQREISELENSLQEEEGLTGDFDITAVFDFKKVVSGMGNTKLDIEFLKTFERKQIKQIVSRFIEKVIVQDLDDGSTKVDIKYKVNKDDLQLILKGPL</sequence>
<keyword evidence="1" id="KW-0175">Coiled coil</keyword>
<dbReference type="GO" id="GO:0000150">
    <property type="term" value="F:DNA strand exchange activity"/>
    <property type="evidence" value="ECO:0007669"/>
    <property type="project" value="InterPro"/>
</dbReference>
<gene>
    <name evidence="4" type="ORF">AFK71_02960</name>
</gene>
<dbReference type="Proteomes" id="UP000036780">
    <property type="component" value="Unassembled WGS sequence"/>
</dbReference>
<accession>A0A0L0QUA8</accession>
<feature type="domain" description="Recombinase" evidence="3">
    <location>
        <begin position="123"/>
        <end position="244"/>
    </location>
</feature>
<dbReference type="InterPro" id="IPR006119">
    <property type="entry name" value="Resolv_N"/>
</dbReference>
<dbReference type="AlphaFoldDB" id="A0A0L0QUA8"/>
<dbReference type="InterPro" id="IPR036162">
    <property type="entry name" value="Resolvase-like_N_sf"/>
</dbReference>
<dbReference type="SMART" id="SM00857">
    <property type="entry name" value="Resolvase"/>
    <property type="match status" value="1"/>
</dbReference>
<dbReference type="Pfam" id="PF07508">
    <property type="entry name" value="Recombinase"/>
    <property type="match status" value="1"/>
</dbReference>
<feature type="coiled-coil region" evidence="1">
    <location>
        <begin position="350"/>
        <end position="411"/>
    </location>
</feature>
<dbReference type="PROSITE" id="PS51737">
    <property type="entry name" value="RECOMBINASE_DNA_BIND"/>
    <property type="match status" value="1"/>
</dbReference>
<name>A0A0L0QUA8_VIRPA</name>
<dbReference type="Pfam" id="PF00239">
    <property type="entry name" value="Resolvase"/>
    <property type="match status" value="1"/>
</dbReference>
<keyword evidence="5" id="KW-1185">Reference proteome</keyword>
<evidence type="ECO:0000259" key="2">
    <source>
        <dbReference type="PROSITE" id="PS51736"/>
    </source>
</evidence>
<feature type="domain" description="Resolvase/invertase-type recombinase catalytic" evidence="2">
    <location>
        <begin position="1"/>
        <end position="115"/>
    </location>
</feature>
<dbReference type="Gene3D" id="3.40.50.1390">
    <property type="entry name" value="Resolvase, N-terminal catalytic domain"/>
    <property type="match status" value="1"/>
</dbReference>
<dbReference type="PATRIC" id="fig|1473.5.peg.3509"/>
<dbReference type="PANTHER" id="PTHR30461:SF23">
    <property type="entry name" value="DNA RECOMBINASE-RELATED"/>
    <property type="match status" value="1"/>
</dbReference>
<dbReference type="InterPro" id="IPR038109">
    <property type="entry name" value="DNA_bind_recomb_sf"/>
</dbReference>
<dbReference type="PANTHER" id="PTHR30461">
    <property type="entry name" value="DNA-INVERTASE FROM LAMBDOID PROPHAGE"/>
    <property type="match status" value="1"/>
</dbReference>
<evidence type="ECO:0000256" key="1">
    <source>
        <dbReference type="SAM" id="Coils"/>
    </source>
</evidence>
<comment type="caution">
    <text evidence="4">The sequence shown here is derived from an EMBL/GenBank/DDBJ whole genome shotgun (WGS) entry which is preliminary data.</text>
</comment>